<dbReference type="Proteomes" id="UP001341840">
    <property type="component" value="Unassembled WGS sequence"/>
</dbReference>
<sequence length="379" mass="43181">MRLGIASWSFILITLVFLVVKDGSARKIALPTDDERDNEMKLIPYDLQHSATHDLALNNILQDQVSDVNLKNKDPGDDDDDNEGDDGDHLKHKEKDDEDSDDEDDDEEDEDEDDDDDDEKEDDHKKKGKQDSKKEHKKEHKHKHKKKFMMEPELNVFFTPKDLYVGKTMPIYFAKRNSSASPKFLPREEADKIPFSSKKLSSLLKFFSLPKHSPQAKAMKYTLKNCEFEPMEGETKFCATSLESLLDFARYLFGSDKQFNVLTTTHLTNSTVLLQNYTIREVKEISVPNVLGCHPMPYPYAVFYCHSQKSDVNLYEVLVEGDNGGRVKSAAICHMDTSMWDSDHVSFRVLKVAPGTSPVCHFFPPDNLVWVASSPAAIP</sequence>
<evidence type="ECO:0000259" key="3">
    <source>
        <dbReference type="PROSITE" id="PS51277"/>
    </source>
</evidence>
<evidence type="ECO:0000256" key="1">
    <source>
        <dbReference type="SAM" id="MobiDB-lite"/>
    </source>
</evidence>
<feature type="compositionally biased region" description="Basic and acidic residues" evidence="1">
    <location>
        <begin position="122"/>
        <end position="134"/>
    </location>
</feature>
<comment type="caution">
    <text evidence="4">The sequence shown here is derived from an EMBL/GenBank/DDBJ whole genome shotgun (WGS) entry which is preliminary data.</text>
</comment>
<feature type="compositionally biased region" description="Acidic residues" evidence="1">
    <location>
        <begin position="76"/>
        <end position="86"/>
    </location>
</feature>
<keyword evidence="2" id="KW-0732">Signal</keyword>
<keyword evidence="5" id="KW-1185">Reference proteome</keyword>
<proteinExistence type="predicted"/>
<dbReference type="PROSITE" id="PS51277">
    <property type="entry name" value="BURP"/>
    <property type="match status" value="1"/>
</dbReference>
<evidence type="ECO:0000313" key="4">
    <source>
        <dbReference type="EMBL" id="MED6179666.1"/>
    </source>
</evidence>
<feature type="compositionally biased region" description="Acidic residues" evidence="1">
    <location>
        <begin position="96"/>
        <end position="121"/>
    </location>
</feature>
<evidence type="ECO:0000256" key="2">
    <source>
        <dbReference type="SAM" id="SignalP"/>
    </source>
</evidence>
<dbReference type="InterPro" id="IPR044816">
    <property type="entry name" value="BURP"/>
</dbReference>
<feature type="region of interest" description="Disordered" evidence="1">
    <location>
        <begin position="68"/>
        <end position="146"/>
    </location>
</feature>
<feature type="signal peptide" evidence="2">
    <location>
        <begin position="1"/>
        <end position="25"/>
    </location>
</feature>
<feature type="chain" id="PRO_5047338212" description="BURP domain-containing protein" evidence="2">
    <location>
        <begin position="26"/>
        <end position="379"/>
    </location>
</feature>
<gene>
    <name evidence="4" type="ORF">PIB30_002994</name>
</gene>
<dbReference type="EMBL" id="JASCZI010181248">
    <property type="protein sequence ID" value="MED6179666.1"/>
    <property type="molecule type" value="Genomic_DNA"/>
</dbReference>
<accession>A0ABU6W4G8</accession>
<feature type="domain" description="BURP" evidence="3">
    <location>
        <begin position="157"/>
        <end position="373"/>
    </location>
</feature>
<dbReference type="Pfam" id="PF03181">
    <property type="entry name" value="BURP"/>
    <property type="match status" value="1"/>
</dbReference>
<dbReference type="PANTHER" id="PTHR31236:SF41">
    <property type="entry name" value="BURP DOMAIN PROTEIN USPL1"/>
    <property type="match status" value="1"/>
</dbReference>
<dbReference type="InterPro" id="IPR004873">
    <property type="entry name" value="BURP_dom"/>
</dbReference>
<dbReference type="SMART" id="SM01045">
    <property type="entry name" value="BURP"/>
    <property type="match status" value="1"/>
</dbReference>
<organism evidence="4 5">
    <name type="scientific">Stylosanthes scabra</name>
    <dbReference type="NCBI Taxonomy" id="79078"/>
    <lineage>
        <taxon>Eukaryota</taxon>
        <taxon>Viridiplantae</taxon>
        <taxon>Streptophyta</taxon>
        <taxon>Embryophyta</taxon>
        <taxon>Tracheophyta</taxon>
        <taxon>Spermatophyta</taxon>
        <taxon>Magnoliopsida</taxon>
        <taxon>eudicotyledons</taxon>
        <taxon>Gunneridae</taxon>
        <taxon>Pentapetalae</taxon>
        <taxon>rosids</taxon>
        <taxon>fabids</taxon>
        <taxon>Fabales</taxon>
        <taxon>Fabaceae</taxon>
        <taxon>Papilionoideae</taxon>
        <taxon>50 kb inversion clade</taxon>
        <taxon>dalbergioids sensu lato</taxon>
        <taxon>Dalbergieae</taxon>
        <taxon>Pterocarpus clade</taxon>
        <taxon>Stylosanthes</taxon>
    </lineage>
</organism>
<dbReference type="PANTHER" id="PTHR31236">
    <property type="entry name" value="BURP DOMAIN PROTEIN USPL1-LIKE"/>
    <property type="match status" value="1"/>
</dbReference>
<protein>
    <recommendedName>
        <fullName evidence="3">BURP domain-containing protein</fullName>
    </recommendedName>
</protein>
<evidence type="ECO:0000313" key="5">
    <source>
        <dbReference type="Proteomes" id="UP001341840"/>
    </source>
</evidence>
<feature type="compositionally biased region" description="Basic residues" evidence="1">
    <location>
        <begin position="135"/>
        <end position="146"/>
    </location>
</feature>
<reference evidence="4 5" key="1">
    <citation type="journal article" date="2023" name="Plants (Basel)">
        <title>Bridging the Gap: Combining Genomics and Transcriptomics Approaches to Understand Stylosanthes scabra, an Orphan Legume from the Brazilian Caatinga.</title>
        <authorList>
            <person name="Ferreira-Neto J.R.C."/>
            <person name="da Silva M.D."/>
            <person name="Binneck E."/>
            <person name="de Melo N.F."/>
            <person name="da Silva R.H."/>
            <person name="de Melo A.L.T.M."/>
            <person name="Pandolfi V."/>
            <person name="Bustamante F.O."/>
            <person name="Brasileiro-Vidal A.C."/>
            <person name="Benko-Iseppon A.M."/>
        </authorList>
    </citation>
    <scope>NUCLEOTIDE SEQUENCE [LARGE SCALE GENOMIC DNA]</scope>
    <source>
        <tissue evidence="4">Leaves</tissue>
    </source>
</reference>
<name>A0ABU6W4G8_9FABA</name>